<proteinExistence type="inferred from homology"/>
<evidence type="ECO:0000256" key="4">
    <source>
        <dbReference type="ARBA" id="ARBA00022692"/>
    </source>
</evidence>
<evidence type="ECO:0000256" key="1">
    <source>
        <dbReference type="ARBA" id="ARBA00004651"/>
    </source>
</evidence>
<dbReference type="Pfam" id="PF07681">
    <property type="entry name" value="DoxX"/>
    <property type="match status" value="1"/>
</dbReference>
<dbReference type="InterPro" id="IPR032808">
    <property type="entry name" value="DoxX"/>
</dbReference>
<name>A0ABS2K680_9GAMM</name>
<dbReference type="EMBL" id="JADIKE010000036">
    <property type="protein sequence ID" value="MBM7126343.1"/>
    <property type="molecule type" value="Genomic_DNA"/>
</dbReference>
<evidence type="ECO:0000313" key="9">
    <source>
        <dbReference type="Proteomes" id="UP001430149"/>
    </source>
</evidence>
<keyword evidence="4 7" id="KW-0812">Transmembrane</keyword>
<dbReference type="PANTHER" id="PTHR33452:SF1">
    <property type="entry name" value="INNER MEMBRANE PROTEIN YPHA-RELATED"/>
    <property type="match status" value="1"/>
</dbReference>
<keyword evidence="5 7" id="KW-1133">Transmembrane helix</keyword>
<sequence length="140" mass="15858">MRFTTLFERRRDEQILLARVLLMGLFVIFGWDKLTNFSGTAAYMESMGLPLPTFAAFSALVMEFFVGLAILIGYYTRPLALLLALYTVITAFIGHRYWNIADTDAAHIETMINFYKNMSIVGGLLLLCILGPGKYSVDRR</sequence>
<dbReference type="Proteomes" id="UP001430149">
    <property type="component" value="Unassembled WGS sequence"/>
</dbReference>
<gene>
    <name evidence="8" type="ORF">ISP19_13265</name>
</gene>
<evidence type="ECO:0000256" key="5">
    <source>
        <dbReference type="ARBA" id="ARBA00022989"/>
    </source>
</evidence>
<accession>A0ABS2K680</accession>
<keyword evidence="6 7" id="KW-0472">Membrane</keyword>
<comment type="caution">
    <text evidence="8">The sequence shown here is derived from an EMBL/GenBank/DDBJ whole genome shotgun (WGS) entry which is preliminary data.</text>
</comment>
<comment type="subcellular location">
    <subcellularLocation>
        <location evidence="1">Cell membrane</location>
        <topology evidence="1">Multi-pass membrane protein</topology>
    </subcellularLocation>
</comment>
<evidence type="ECO:0000256" key="3">
    <source>
        <dbReference type="ARBA" id="ARBA00022475"/>
    </source>
</evidence>
<protein>
    <submittedName>
        <fullName evidence="8">DoxX family protein</fullName>
    </submittedName>
</protein>
<organism evidence="8 9">
    <name type="scientific">Dyella flava</name>
    <dbReference type="NCBI Taxonomy" id="1920170"/>
    <lineage>
        <taxon>Bacteria</taxon>
        <taxon>Pseudomonadati</taxon>
        <taxon>Pseudomonadota</taxon>
        <taxon>Gammaproteobacteria</taxon>
        <taxon>Lysobacterales</taxon>
        <taxon>Rhodanobacteraceae</taxon>
        <taxon>Dyella</taxon>
    </lineage>
</organism>
<feature type="transmembrane region" description="Helical" evidence="7">
    <location>
        <begin position="79"/>
        <end position="98"/>
    </location>
</feature>
<dbReference type="PANTHER" id="PTHR33452">
    <property type="entry name" value="OXIDOREDUCTASE CATD-RELATED"/>
    <property type="match status" value="1"/>
</dbReference>
<evidence type="ECO:0000256" key="2">
    <source>
        <dbReference type="ARBA" id="ARBA00006679"/>
    </source>
</evidence>
<dbReference type="InterPro" id="IPR051907">
    <property type="entry name" value="DoxX-like_oxidoreductase"/>
</dbReference>
<comment type="similarity">
    <text evidence="2">Belongs to the DoxX family.</text>
</comment>
<evidence type="ECO:0000256" key="7">
    <source>
        <dbReference type="SAM" id="Phobius"/>
    </source>
</evidence>
<evidence type="ECO:0000313" key="8">
    <source>
        <dbReference type="EMBL" id="MBM7126343.1"/>
    </source>
</evidence>
<reference evidence="8" key="1">
    <citation type="submission" date="2020-10" db="EMBL/GenBank/DDBJ databases">
        <title>Phylogeny of dyella-like bacteria.</title>
        <authorList>
            <person name="Fu J."/>
        </authorList>
    </citation>
    <scope>NUCLEOTIDE SEQUENCE</scope>
    <source>
        <strain evidence="8">DHOC52</strain>
    </source>
</reference>
<keyword evidence="3" id="KW-1003">Cell membrane</keyword>
<feature type="transmembrane region" description="Helical" evidence="7">
    <location>
        <begin position="15"/>
        <end position="31"/>
    </location>
</feature>
<feature type="transmembrane region" description="Helical" evidence="7">
    <location>
        <begin position="118"/>
        <end position="137"/>
    </location>
</feature>
<feature type="transmembrane region" description="Helical" evidence="7">
    <location>
        <begin position="51"/>
        <end position="72"/>
    </location>
</feature>
<evidence type="ECO:0000256" key="6">
    <source>
        <dbReference type="ARBA" id="ARBA00023136"/>
    </source>
</evidence>
<keyword evidence="9" id="KW-1185">Reference proteome</keyword>